<dbReference type="PANTHER" id="PTHR33964:SF2">
    <property type="entry name" value="IP09356P"/>
    <property type="match status" value="1"/>
</dbReference>
<dbReference type="EMBL" id="JAWQEG010004907">
    <property type="protein sequence ID" value="KAK3859801.1"/>
    <property type="molecule type" value="Genomic_DNA"/>
</dbReference>
<evidence type="ECO:0000313" key="2">
    <source>
        <dbReference type="EMBL" id="KAK3859801.1"/>
    </source>
</evidence>
<name>A0AAE1ER15_PETCI</name>
<accession>A0AAE1ER15</accession>
<keyword evidence="3" id="KW-1185">Reference proteome</keyword>
<organism evidence="2 3">
    <name type="scientific">Petrolisthes cinctipes</name>
    <name type="common">Flat porcelain crab</name>
    <dbReference type="NCBI Taxonomy" id="88211"/>
    <lineage>
        <taxon>Eukaryota</taxon>
        <taxon>Metazoa</taxon>
        <taxon>Ecdysozoa</taxon>
        <taxon>Arthropoda</taxon>
        <taxon>Crustacea</taxon>
        <taxon>Multicrustacea</taxon>
        <taxon>Malacostraca</taxon>
        <taxon>Eumalacostraca</taxon>
        <taxon>Eucarida</taxon>
        <taxon>Decapoda</taxon>
        <taxon>Pleocyemata</taxon>
        <taxon>Anomura</taxon>
        <taxon>Galatheoidea</taxon>
        <taxon>Porcellanidae</taxon>
        <taxon>Petrolisthes</taxon>
    </lineage>
</organism>
<reference evidence="2" key="1">
    <citation type="submission" date="2023-10" db="EMBL/GenBank/DDBJ databases">
        <title>Genome assemblies of two species of porcelain crab, Petrolisthes cinctipes and Petrolisthes manimaculis (Anomura: Porcellanidae).</title>
        <authorList>
            <person name="Angst P."/>
        </authorList>
    </citation>
    <scope>NUCLEOTIDE SEQUENCE</scope>
    <source>
        <strain evidence="2">PB745_01</strain>
        <tissue evidence="2">Gill</tissue>
    </source>
</reference>
<evidence type="ECO:0000256" key="1">
    <source>
        <dbReference type="SAM" id="MobiDB-lite"/>
    </source>
</evidence>
<feature type="region of interest" description="Disordered" evidence="1">
    <location>
        <begin position="1"/>
        <end position="30"/>
    </location>
</feature>
<proteinExistence type="predicted"/>
<gene>
    <name evidence="2" type="ORF">Pcinc_034104</name>
</gene>
<dbReference type="AlphaFoldDB" id="A0AAE1ER15"/>
<protein>
    <submittedName>
        <fullName evidence="2">Uncharacterized protein</fullName>
    </submittedName>
</protein>
<dbReference type="PANTHER" id="PTHR33964">
    <property type="entry name" value="RE45066P-RELATED"/>
    <property type="match status" value="1"/>
</dbReference>
<feature type="non-terminal residue" evidence="2">
    <location>
        <position position="1"/>
    </location>
</feature>
<sequence>AKGRFACRPAPPVQGGHSTGQEYVDGGDGGQCNKTNQKTELDRCLSSVAPYMPKVGLPHTTQQLTNMCRVSCVPQDPCKSPIPKPRTVCPPRATCVPLPEPRVSPSQSHVCPPPRATCVPLPEPRVSPSQSHVCPPPRATCVPLPEPRVSPSQSHVCPPPRATCVPLPEPRVSPSQSHVCPPPRATCVPLPEPRVSPSQSHVCPPPRATCVPLPEPRVSPSQSHVCPPSQSHVCPFPSTRAFKGGMECVDAYTSSCLTPVEQHDLRGDLEGARSFLAFLCDDPVFQKEYLSYGGCLREVSDDWERCHRHYKSLIRLQHKFSNVSQHTRDRNVCCIRASLLSCVYSIAKFRCGRHQALFVKKVTATLSYNDMQESRCKNVTLRTCAGASTSRQQCVMTIVIMFMLLLMRLM</sequence>
<dbReference type="Proteomes" id="UP001286313">
    <property type="component" value="Unassembled WGS sequence"/>
</dbReference>
<comment type="caution">
    <text evidence="2">The sequence shown here is derived from an EMBL/GenBank/DDBJ whole genome shotgun (WGS) entry which is preliminary data.</text>
</comment>
<evidence type="ECO:0000313" key="3">
    <source>
        <dbReference type="Proteomes" id="UP001286313"/>
    </source>
</evidence>